<evidence type="ECO:0000313" key="8">
    <source>
        <dbReference type="Proteomes" id="UP000436088"/>
    </source>
</evidence>
<dbReference type="AlphaFoldDB" id="A0A6A2Z2S2"/>
<evidence type="ECO:0000256" key="6">
    <source>
        <dbReference type="SAM" id="Phobius"/>
    </source>
</evidence>
<dbReference type="InterPro" id="IPR017946">
    <property type="entry name" value="PLC-like_Pdiesterase_TIM-brl"/>
</dbReference>
<sequence length="514" mass="57208">MPLFALWGHPMETVPIGVALGGDHASVVSRWTFKISQLYQHVLDKTVPHIVSCWIGCLALMVIYALRMYFLHGLFITCGLGIYLLSLLMGFISPQVDPETQDGHSLPTSGSDECRFRPFLRPLPNFKFWFSISRTCLTDHRDLSRATAVGYLFLLLLTSSFINVSSSCSWGACQIYDSCTKASDCGPGLYCENCPILGKIYPFCIRNKATIPTSIINGLPFNRYSWLLTHNSFSMLAAPTLPGVQRVTIYNQEDSVTNQLVNGVRGLMLDMYDFKGDIWLCHSSGGLCFTHTAFQPASNTLREVEGFLSRNPTQIVTLIIQDYVRAPKGLTKLFATTRLTKYLFPLSKMPKNGGDWPTVKEMLQANHRCLVFSSAQWKEADEGIAYQWNYFLENEAGDSGVQPGKCHNRKESQPLSSKKASLFLMNYFATLPAEDVVCKEHSKPLTDMVQTCYRAAGNKMPNFLAVDFYLRSDGAGVFGDLDTMNGRTLCGCSTIKACQPGKPFGTCRNVSSRG</sequence>
<comment type="similarity">
    <text evidence="2">Belongs to the RER1 family.</text>
</comment>
<gene>
    <name evidence="7" type="ORF">F3Y22_tig00111088pilonHSYRG00373</name>
</gene>
<evidence type="ECO:0000256" key="1">
    <source>
        <dbReference type="ARBA" id="ARBA00004141"/>
    </source>
</evidence>
<dbReference type="CDD" id="cd08588">
    <property type="entry name" value="PI-PLCc_At5g67130_like"/>
    <property type="match status" value="1"/>
</dbReference>
<dbReference type="GO" id="GO:0006629">
    <property type="term" value="P:lipid metabolic process"/>
    <property type="evidence" value="ECO:0007669"/>
    <property type="project" value="InterPro"/>
</dbReference>
<dbReference type="Pfam" id="PF03248">
    <property type="entry name" value="Rer1"/>
    <property type="match status" value="1"/>
</dbReference>
<proteinExistence type="inferred from homology"/>
<organism evidence="7 8">
    <name type="scientific">Hibiscus syriacus</name>
    <name type="common">Rose of Sharon</name>
    <dbReference type="NCBI Taxonomy" id="106335"/>
    <lineage>
        <taxon>Eukaryota</taxon>
        <taxon>Viridiplantae</taxon>
        <taxon>Streptophyta</taxon>
        <taxon>Embryophyta</taxon>
        <taxon>Tracheophyta</taxon>
        <taxon>Spermatophyta</taxon>
        <taxon>Magnoliopsida</taxon>
        <taxon>eudicotyledons</taxon>
        <taxon>Gunneridae</taxon>
        <taxon>Pentapetalae</taxon>
        <taxon>rosids</taxon>
        <taxon>malvids</taxon>
        <taxon>Malvales</taxon>
        <taxon>Malvaceae</taxon>
        <taxon>Malvoideae</taxon>
        <taxon>Hibiscus</taxon>
    </lineage>
</organism>
<dbReference type="Gene3D" id="3.20.20.190">
    <property type="entry name" value="Phosphatidylinositol (PI) phosphodiesterase"/>
    <property type="match status" value="1"/>
</dbReference>
<dbReference type="GO" id="GO:0005737">
    <property type="term" value="C:cytoplasm"/>
    <property type="evidence" value="ECO:0007669"/>
    <property type="project" value="UniProtKB-ARBA"/>
</dbReference>
<dbReference type="SUPFAM" id="SSF51695">
    <property type="entry name" value="PLC-like phosphodiesterases"/>
    <property type="match status" value="1"/>
</dbReference>
<evidence type="ECO:0000256" key="5">
    <source>
        <dbReference type="ARBA" id="ARBA00023136"/>
    </source>
</evidence>
<dbReference type="GO" id="GO:0016020">
    <property type="term" value="C:membrane"/>
    <property type="evidence" value="ECO:0007669"/>
    <property type="project" value="UniProtKB-SubCell"/>
</dbReference>
<reference evidence="7" key="1">
    <citation type="submission" date="2019-09" db="EMBL/GenBank/DDBJ databases">
        <title>Draft genome information of white flower Hibiscus syriacus.</title>
        <authorList>
            <person name="Kim Y.-M."/>
        </authorList>
    </citation>
    <scope>NUCLEOTIDE SEQUENCE [LARGE SCALE GENOMIC DNA]</scope>
    <source>
        <strain evidence="7">YM2019G1</strain>
    </source>
</reference>
<dbReference type="InterPro" id="IPR051057">
    <property type="entry name" value="PI-PLC_domain"/>
</dbReference>
<dbReference type="Proteomes" id="UP000436088">
    <property type="component" value="Unassembled WGS sequence"/>
</dbReference>
<protein>
    <submittedName>
        <fullName evidence="7">PI-PLC X domain-containing protein</fullName>
    </submittedName>
</protein>
<comment type="caution">
    <text evidence="7">The sequence shown here is derived from an EMBL/GenBank/DDBJ whole genome shotgun (WGS) entry which is preliminary data.</text>
</comment>
<dbReference type="PROSITE" id="PS50007">
    <property type="entry name" value="PIPLC_X_DOMAIN"/>
    <property type="match status" value="1"/>
</dbReference>
<feature type="transmembrane region" description="Helical" evidence="6">
    <location>
        <begin position="46"/>
        <end position="66"/>
    </location>
</feature>
<comment type="subcellular location">
    <subcellularLocation>
        <location evidence="1">Membrane</location>
        <topology evidence="1">Multi-pass membrane protein</topology>
    </subcellularLocation>
</comment>
<keyword evidence="4 6" id="KW-1133">Transmembrane helix</keyword>
<name>A0A6A2Z2S2_HIBSY</name>
<dbReference type="PANTHER" id="PTHR13593:SF140">
    <property type="entry name" value="PLC-LIKE PHOSPHODIESTERASE"/>
    <property type="match status" value="1"/>
</dbReference>
<dbReference type="PANTHER" id="PTHR13593">
    <property type="match status" value="1"/>
</dbReference>
<dbReference type="Pfam" id="PF26178">
    <property type="entry name" value="PI-PLC_cat"/>
    <property type="match status" value="1"/>
</dbReference>
<feature type="transmembrane region" description="Helical" evidence="6">
    <location>
        <begin position="73"/>
        <end position="92"/>
    </location>
</feature>
<accession>A0A6A2Z2S2</accession>
<dbReference type="GO" id="GO:0008081">
    <property type="term" value="F:phosphoric diester hydrolase activity"/>
    <property type="evidence" value="ECO:0007669"/>
    <property type="project" value="InterPro"/>
</dbReference>
<keyword evidence="5 6" id="KW-0472">Membrane</keyword>
<evidence type="ECO:0000256" key="3">
    <source>
        <dbReference type="ARBA" id="ARBA00022692"/>
    </source>
</evidence>
<keyword evidence="8" id="KW-1185">Reference proteome</keyword>
<dbReference type="EMBL" id="VEPZ02001227">
    <property type="protein sequence ID" value="KAE8686027.1"/>
    <property type="molecule type" value="Genomic_DNA"/>
</dbReference>
<dbReference type="InterPro" id="IPR004932">
    <property type="entry name" value="Rer1"/>
</dbReference>
<evidence type="ECO:0000256" key="2">
    <source>
        <dbReference type="ARBA" id="ARBA00006070"/>
    </source>
</evidence>
<keyword evidence="3 6" id="KW-0812">Transmembrane</keyword>
<evidence type="ECO:0000256" key="4">
    <source>
        <dbReference type="ARBA" id="ARBA00022989"/>
    </source>
</evidence>
<evidence type="ECO:0000313" key="7">
    <source>
        <dbReference type="EMBL" id="KAE8686027.1"/>
    </source>
</evidence>